<gene>
    <name evidence="6" type="ORF">ACKKH4_25145</name>
</gene>
<organism evidence="6 7">
    <name type="scientific">Pseudomonas monachiensis</name>
    <dbReference type="NCBI Taxonomy" id="3060212"/>
    <lineage>
        <taxon>Bacteria</taxon>
        <taxon>Pseudomonadati</taxon>
        <taxon>Pseudomonadota</taxon>
        <taxon>Gammaproteobacteria</taxon>
        <taxon>Pseudomonadales</taxon>
        <taxon>Pseudomonadaceae</taxon>
        <taxon>Pseudomonas</taxon>
    </lineage>
</organism>
<sequence length="304" mass="33313">MLKLKRILLIAPAEMVRTPAFERAHALACATGACLHIVAFDYVPALALAGLFDHQAMAQAREGYLQVHRQWLEQQGRIQKCVGLQVTTEVVWSKSSPAHVLEYVNDFHPDLVIKDFHYVSALGRAFHQPVDLLLLRDCPAHLHLVAEGKNSTPLKILAAMDLSHLEELSQGLNDRIVDVASTLAASSGAALHVLSVNSWAVVGDTKMSVPTLSLGGSLKEAVIDAQEEAFEALADRYGIEEERRHLLTGLPHKVIRQFAQHNAFDLLVLGTAYHHRGGDMFLGSTAEQVLTNAQCSLMFVKPLA</sequence>
<dbReference type="PANTHER" id="PTHR47892">
    <property type="entry name" value="UNIVERSAL STRESS PROTEIN E"/>
    <property type="match status" value="1"/>
</dbReference>
<reference evidence="6 7" key="1">
    <citation type="submission" date="2024-12" db="EMBL/GenBank/DDBJ databases">
        <title>Pseudomonas species isolated from Lotus nodules promote plant growth.</title>
        <authorList>
            <person name="Yu Y.-H."/>
            <person name="Kurtenbach J."/>
            <person name="Crosbie D."/>
            <person name="Brachmann A."/>
            <person name="Marin M."/>
        </authorList>
    </citation>
    <scope>NUCLEOTIDE SEQUENCE [LARGE SCALE GENOMIC DNA]</scope>
    <source>
        <strain evidence="6 7">PLb12A</strain>
    </source>
</reference>
<name>A0ABW9HED5_9PSED</name>
<keyword evidence="3" id="KW-0963">Cytoplasm</keyword>
<evidence type="ECO:0000313" key="6">
    <source>
        <dbReference type="EMBL" id="MFM9520517.1"/>
    </source>
</evidence>
<accession>A0ABW9HED5</accession>
<dbReference type="PROSITE" id="PS51257">
    <property type="entry name" value="PROKAR_LIPOPROTEIN"/>
    <property type="match status" value="1"/>
</dbReference>
<feature type="domain" description="UspA" evidence="5">
    <location>
        <begin position="174"/>
        <end position="301"/>
    </location>
</feature>
<evidence type="ECO:0000259" key="5">
    <source>
        <dbReference type="Pfam" id="PF00582"/>
    </source>
</evidence>
<comment type="subcellular location">
    <subcellularLocation>
        <location evidence="1">Cytoplasm</location>
    </subcellularLocation>
</comment>
<dbReference type="EMBL" id="JBJVNW010000018">
    <property type="protein sequence ID" value="MFM9520517.1"/>
    <property type="molecule type" value="Genomic_DNA"/>
</dbReference>
<dbReference type="RefSeq" id="WP_056722974.1">
    <property type="nucleotide sequence ID" value="NZ_CP178857.1"/>
</dbReference>
<evidence type="ECO:0000256" key="1">
    <source>
        <dbReference type="ARBA" id="ARBA00004496"/>
    </source>
</evidence>
<dbReference type="PANTHER" id="PTHR47892:SF1">
    <property type="entry name" value="UNIVERSAL STRESS PROTEIN E"/>
    <property type="match status" value="1"/>
</dbReference>
<dbReference type="SUPFAM" id="SSF52402">
    <property type="entry name" value="Adenine nucleotide alpha hydrolases-like"/>
    <property type="match status" value="2"/>
</dbReference>
<proteinExistence type="inferred from homology"/>
<evidence type="ECO:0000313" key="7">
    <source>
        <dbReference type="Proteomes" id="UP001631987"/>
    </source>
</evidence>
<protein>
    <submittedName>
        <fullName evidence="6">Universal stress protein</fullName>
    </submittedName>
</protein>
<comment type="caution">
    <text evidence="6">The sequence shown here is derived from an EMBL/GenBank/DDBJ whole genome shotgun (WGS) entry which is preliminary data.</text>
</comment>
<evidence type="ECO:0000256" key="2">
    <source>
        <dbReference type="ARBA" id="ARBA00008791"/>
    </source>
</evidence>
<dbReference type="Proteomes" id="UP001631987">
    <property type="component" value="Unassembled WGS sequence"/>
</dbReference>
<dbReference type="Pfam" id="PF00582">
    <property type="entry name" value="Usp"/>
    <property type="match status" value="1"/>
</dbReference>
<evidence type="ECO:0000256" key="4">
    <source>
        <dbReference type="ARBA" id="ARBA00037131"/>
    </source>
</evidence>
<comment type="function">
    <text evidence="4">Required for resistance to DNA-damaging agents.</text>
</comment>
<evidence type="ECO:0000256" key="3">
    <source>
        <dbReference type="ARBA" id="ARBA00022490"/>
    </source>
</evidence>
<dbReference type="InterPro" id="IPR006016">
    <property type="entry name" value="UspA"/>
</dbReference>
<keyword evidence="7" id="KW-1185">Reference proteome</keyword>
<comment type="similarity">
    <text evidence="2">Belongs to the universal stress protein A family.</text>
</comment>
<dbReference type="Gene3D" id="3.40.50.12370">
    <property type="match status" value="1"/>
</dbReference>